<accession>A0AAV3S4K9</accession>
<evidence type="ECO:0000313" key="4">
    <source>
        <dbReference type="Proteomes" id="UP001500837"/>
    </source>
</evidence>
<feature type="domain" description="UspA" evidence="2">
    <location>
        <begin position="1"/>
        <end position="138"/>
    </location>
</feature>
<dbReference type="Proteomes" id="UP001500837">
    <property type="component" value="Unassembled WGS sequence"/>
</dbReference>
<dbReference type="Pfam" id="PF00582">
    <property type="entry name" value="Usp"/>
    <property type="match status" value="1"/>
</dbReference>
<evidence type="ECO:0000259" key="2">
    <source>
        <dbReference type="Pfam" id="PF00582"/>
    </source>
</evidence>
<comment type="caution">
    <text evidence="3">The sequence shown here is derived from an EMBL/GenBank/DDBJ whole genome shotgun (WGS) entry which is preliminary data.</text>
</comment>
<name>A0AAV3S4K9_9EURY</name>
<sequence>MYDEILVPTDGSAEAEVAVEHAVDIAATYGARLHALYVVDASAYATLDVTETVVEDLEDEGEAAVEAIATAAADAGVETQRAITKGNVHEAITAYARANDIDLIVMGTHGRRGLDRVLVGSVTERVIRTADVPVLTVRSETE</sequence>
<protein>
    <submittedName>
        <fullName evidence="3">Universal stress protein</fullName>
    </submittedName>
</protein>
<organism evidence="3 4">
    <name type="scientific">Halarchaeum salinum</name>
    <dbReference type="NCBI Taxonomy" id="489912"/>
    <lineage>
        <taxon>Archaea</taxon>
        <taxon>Methanobacteriati</taxon>
        <taxon>Methanobacteriota</taxon>
        <taxon>Stenosarchaea group</taxon>
        <taxon>Halobacteria</taxon>
        <taxon>Halobacteriales</taxon>
        <taxon>Halobacteriaceae</taxon>
    </lineage>
</organism>
<dbReference type="PRINTS" id="PR01438">
    <property type="entry name" value="UNVRSLSTRESS"/>
</dbReference>
<dbReference type="InterPro" id="IPR006016">
    <property type="entry name" value="UspA"/>
</dbReference>
<dbReference type="SUPFAM" id="SSF52402">
    <property type="entry name" value="Adenine nucleotide alpha hydrolases-like"/>
    <property type="match status" value="1"/>
</dbReference>
<dbReference type="Gene3D" id="3.40.50.620">
    <property type="entry name" value="HUPs"/>
    <property type="match status" value="1"/>
</dbReference>
<dbReference type="PANTHER" id="PTHR46268:SF6">
    <property type="entry name" value="UNIVERSAL STRESS PROTEIN UP12"/>
    <property type="match status" value="1"/>
</dbReference>
<dbReference type="CDD" id="cd00293">
    <property type="entry name" value="USP-like"/>
    <property type="match status" value="1"/>
</dbReference>
<proteinExistence type="inferred from homology"/>
<dbReference type="EMBL" id="BAAABL010000020">
    <property type="protein sequence ID" value="GAA0291970.1"/>
    <property type="molecule type" value="Genomic_DNA"/>
</dbReference>
<dbReference type="InterPro" id="IPR006015">
    <property type="entry name" value="Universal_stress_UspA"/>
</dbReference>
<dbReference type="PIRSF" id="PIRSF006276">
    <property type="entry name" value="UspA"/>
    <property type="match status" value="1"/>
</dbReference>
<reference evidence="3 4" key="1">
    <citation type="journal article" date="2019" name="Int. J. Syst. Evol. Microbiol.">
        <title>The Global Catalogue of Microorganisms (GCM) 10K type strain sequencing project: providing services to taxonomists for standard genome sequencing and annotation.</title>
        <authorList>
            <consortium name="The Broad Institute Genomics Platform"/>
            <consortium name="The Broad Institute Genome Sequencing Center for Infectious Disease"/>
            <person name="Wu L."/>
            <person name="Ma J."/>
        </authorList>
    </citation>
    <scope>NUCLEOTIDE SEQUENCE [LARGE SCALE GENOMIC DNA]</scope>
    <source>
        <strain evidence="3 4">JCM 16330</strain>
    </source>
</reference>
<dbReference type="PANTHER" id="PTHR46268">
    <property type="entry name" value="STRESS RESPONSE PROTEIN NHAX"/>
    <property type="match status" value="1"/>
</dbReference>
<gene>
    <name evidence="3" type="ORF">GCM10009066_03100</name>
</gene>
<dbReference type="AlphaFoldDB" id="A0AAV3S4K9"/>
<dbReference type="InterPro" id="IPR014729">
    <property type="entry name" value="Rossmann-like_a/b/a_fold"/>
</dbReference>
<evidence type="ECO:0000256" key="1">
    <source>
        <dbReference type="ARBA" id="ARBA00008791"/>
    </source>
</evidence>
<evidence type="ECO:0000313" key="3">
    <source>
        <dbReference type="EMBL" id="GAA0291970.1"/>
    </source>
</evidence>
<comment type="similarity">
    <text evidence="1">Belongs to the universal stress protein A family.</text>
</comment>
<keyword evidence="4" id="KW-1185">Reference proteome</keyword>
<dbReference type="RefSeq" id="WP_211312420.1">
    <property type="nucleotide sequence ID" value="NZ_BAAABL010000020.1"/>
</dbReference>